<dbReference type="OrthoDB" id="7255276at2759"/>
<evidence type="ECO:0000256" key="1">
    <source>
        <dbReference type="ARBA" id="ARBA00022460"/>
    </source>
</evidence>
<evidence type="ECO:0000256" key="3">
    <source>
        <dbReference type="SAM" id="SignalP"/>
    </source>
</evidence>
<keyword evidence="4" id="KW-1185">Reference proteome</keyword>
<dbReference type="InterPro" id="IPR031311">
    <property type="entry name" value="CHIT_BIND_RR_consensus"/>
</dbReference>
<keyword evidence="3" id="KW-0732">Signal</keyword>
<dbReference type="InterPro" id="IPR000618">
    <property type="entry name" value="Insect_cuticle"/>
</dbReference>
<evidence type="ECO:0000313" key="4">
    <source>
        <dbReference type="Proteomes" id="UP000515160"/>
    </source>
</evidence>
<dbReference type="Pfam" id="PF00379">
    <property type="entry name" value="Chitin_bind_4"/>
    <property type="match status" value="1"/>
</dbReference>
<organism evidence="4 5">
    <name type="scientific">Drosophila albomicans</name>
    <name type="common">Fruit fly</name>
    <dbReference type="NCBI Taxonomy" id="7291"/>
    <lineage>
        <taxon>Eukaryota</taxon>
        <taxon>Metazoa</taxon>
        <taxon>Ecdysozoa</taxon>
        <taxon>Arthropoda</taxon>
        <taxon>Hexapoda</taxon>
        <taxon>Insecta</taxon>
        <taxon>Pterygota</taxon>
        <taxon>Neoptera</taxon>
        <taxon>Endopterygota</taxon>
        <taxon>Diptera</taxon>
        <taxon>Brachycera</taxon>
        <taxon>Muscomorpha</taxon>
        <taxon>Ephydroidea</taxon>
        <taxon>Drosophilidae</taxon>
        <taxon>Drosophila</taxon>
    </lineage>
</organism>
<dbReference type="AlphaFoldDB" id="A0A6P8WX34"/>
<accession>A0A6P8WX34</accession>
<sequence length="107" mass="11293">MKFLIVFVALFALAVASPVNPDADAVVLRQDADVGPVSFKYGVETSNGIKEESEGHLENEGTEEEGIAVRGSYSFVADDGVTYTVTYTAGKDGYQPQGAHLPVAPEA</sequence>
<dbReference type="Proteomes" id="UP000515160">
    <property type="component" value="Chromosome 3"/>
</dbReference>
<dbReference type="InterPro" id="IPR050468">
    <property type="entry name" value="Cuticle_Struct_Prot"/>
</dbReference>
<evidence type="ECO:0000313" key="5">
    <source>
        <dbReference type="RefSeq" id="XP_034103120.1"/>
    </source>
</evidence>
<dbReference type="GO" id="GO:0062129">
    <property type="term" value="C:chitin-based extracellular matrix"/>
    <property type="evidence" value="ECO:0007669"/>
    <property type="project" value="TreeGrafter"/>
</dbReference>
<keyword evidence="1 2" id="KW-0193">Cuticle</keyword>
<protein>
    <submittedName>
        <fullName evidence="5">Larval cuticle protein 65Ag1-like</fullName>
    </submittedName>
</protein>
<dbReference type="GO" id="GO:0008010">
    <property type="term" value="F:structural constituent of chitin-based larval cuticle"/>
    <property type="evidence" value="ECO:0007669"/>
    <property type="project" value="TreeGrafter"/>
</dbReference>
<dbReference type="RefSeq" id="XP_034103120.1">
    <property type="nucleotide sequence ID" value="XM_034247229.2"/>
</dbReference>
<proteinExistence type="predicted"/>
<dbReference type="PANTHER" id="PTHR10380:SF218">
    <property type="entry name" value="ADULT CUTICLE PROTEIN 65AA-RELATED"/>
    <property type="match status" value="1"/>
</dbReference>
<name>A0A6P8WX34_DROAB</name>
<dbReference type="PANTHER" id="PTHR10380">
    <property type="entry name" value="CUTICLE PROTEIN"/>
    <property type="match status" value="1"/>
</dbReference>
<evidence type="ECO:0000256" key="2">
    <source>
        <dbReference type="PROSITE-ProRule" id="PRU00497"/>
    </source>
</evidence>
<feature type="signal peptide" evidence="3">
    <location>
        <begin position="1"/>
        <end position="16"/>
    </location>
</feature>
<reference evidence="5" key="1">
    <citation type="submission" date="2025-08" db="UniProtKB">
        <authorList>
            <consortium name="RefSeq"/>
        </authorList>
    </citation>
    <scope>IDENTIFICATION</scope>
    <source>
        <strain evidence="5">15112-1751.03</strain>
        <tissue evidence="5">Whole Adult</tissue>
    </source>
</reference>
<dbReference type="PROSITE" id="PS00233">
    <property type="entry name" value="CHIT_BIND_RR_1"/>
    <property type="match status" value="1"/>
</dbReference>
<feature type="chain" id="PRO_5027909394" evidence="3">
    <location>
        <begin position="17"/>
        <end position="107"/>
    </location>
</feature>
<gene>
    <name evidence="5" type="primary">LOC117567322</name>
</gene>
<dbReference type="PROSITE" id="PS51155">
    <property type="entry name" value="CHIT_BIND_RR_2"/>
    <property type="match status" value="1"/>
</dbReference>
<dbReference type="GeneID" id="117567322"/>
<dbReference type="PRINTS" id="PR00947">
    <property type="entry name" value="CUTICLE"/>
</dbReference>